<keyword evidence="2" id="KW-1185">Reference proteome</keyword>
<protein>
    <recommendedName>
        <fullName evidence="3">Glycoside hydrolase family 42 N-terminal domain-containing protein</fullName>
    </recommendedName>
</protein>
<sequence>MNDSISAGLRPFPIGLWVPPPAHEVSVESYKDIRDAGFTFVIGFREIEHGEEAVIHALDCSLANGLKYIVSDPLVKNLDVTELSVLEPLVSPFSSHPAYMGHLFYDEPGTDQFDRLAALARTYESHVPGGLAYVNLLPDYASAQQLGTDAYADHVEMFLRTFKPKVLSYDYYPLRMDGSVKATYYANLWTIREACRLHQVPFWLFIQAIGFNGTYREPNEAEIRWQVNVSLAFGAKGIQYFTYWTPEPANGETYGEALIRMDGSKTSTYRNVQIVNREVASVGPMLQSLQSVGLLVSGDALPGVEHAGRSFGPVTDLEGDPVIAGCFASGNRPHSLFVVNRDYARPAESVVVFEDNRRLTIRLDPGEGKLIPLTP</sequence>
<evidence type="ECO:0000313" key="1">
    <source>
        <dbReference type="EMBL" id="NBD22259.1"/>
    </source>
</evidence>
<dbReference type="Proteomes" id="UP000665561">
    <property type="component" value="Unassembled WGS sequence"/>
</dbReference>
<dbReference type="Gene3D" id="3.20.20.80">
    <property type="entry name" value="Glycosidases"/>
    <property type="match status" value="1"/>
</dbReference>
<dbReference type="SUPFAM" id="SSF51445">
    <property type="entry name" value="(Trans)glycosidases"/>
    <property type="match status" value="1"/>
</dbReference>
<comment type="caution">
    <text evidence="1">The sequence shown here is derived from an EMBL/GenBank/DDBJ whole genome shotgun (WGS) entry which is preliminary data.</text>
</comment>
<dbReference type="RefSeq" id="WP_161739966.1">
    <property type="nucleotide sequence ID" value="NZ_JAAAMV010000001.1"/>
</dbReference>
<dbReference type="EMBL" id="JAAAMV010000001">
    <property type="protein sequence ID" value="NBD22259.1"/>
    <property type="molecule type" value="Genomic_DNA"/>
</dbReference>
<organism evidence="1 2">
    <name type="scientific">Paenibacillus glycinis</name>
    <dbReference type="NCBI Taxonomy" id="2697035"/>
    <lineage>
        <taxon>Bacteria</taxon>
        <taxon>Bacillati</taxon>
        <taxon>Bacillota</taxon>
        <taxon>Bacilli</taxon>
        <taxon>Bacillales</taxon>
        <taxon>Paenibacillaceae</taxon>
        <taxon>Paenibacillus</taxon>
    </lineage>
</organism>
<gene>
    <name evidence="1" type="ORF">GT019_00080</name>
</gene>
<name>A0ABW9XIG0_9BACL</name>
<evidence type="ECO:0008006" key="3">
    <source>
        <dbReference type="Google" id="ProtNLM"/>
    </source>
</evidence>
<dbReference type="InterPro" id="IPR017853">
    <property type="entry name" value="GH"/>
</dbReference>
<reference evidence="1 2" key="1">
    <citation type="submission" date="2020-01" db="EMBL/GenBank/DDBJ databases">
        <title>Paenibacillus soybeanensis sp. nov. isolated from the nodules of soybean (Glycine max(L.) Merr).</title>
        <authorList>
            <person name="Wang H."/>
        </authorList>
    </citation>
    <scope>NUCLEOTIDE SEQUENCE [LARGE SCALE GENOMIC DNA]</scope>
    <source>
        <strain evidence="1 2">T1</strain>
    </source>
</reference>
<proteinExistence type="predicted"/>
<accession>A0ABW9XIG0</accession>
<evidence type="ECO:0000313" key="2">
    <source>
        <dbReference type="Proteomes" id="UP000665561"/>
    </source>
</evidence>